<name>H3SKA9_9BACL</name>
<dbReference type="Pfam" id="PF07883">
    <property type="entry name" value="Cupin_2"/>
    <property type="match status" value="1"/>
</dbReference>
<dbReference type="PROSITE" id="PS00041">
    <property type="entry name" value="HTH_ARAC_FAMILY_1"/>
    <property type="match status" value="1"/>
</dbReference>
<dbReference type="SUPFAM" id="SSF51182">
    <property type="entry name" value="RmlC-like cupins"/>
    <property type="match status" value="1"/>
</dbReference>
<evidence type="ECO:0000313" key="6">
    <source>
        <dbReference type="Proteomes" id="UP000003900"/>
    </source>
</evidence>
<dbReference type="PRINTS" id="PR00032">
    <property type="entry name" value="HTHARAC"/>
</dbReference>
<feature type="domain" description="HTH araC/xylS-type" evidence="4">
    <location>
        <begin position="198"/>
        <end position="296"/>
    </location>
</feature>
<keyword evidence="6" id="KW-1185">Reference proteome</keyword>
<keyword evidence="1" id="KW-0805">Transcription regulation</keyword>
<reference evidence="5 6" key="1">
    <citation type="journal article" date="2012" name="J. Bacteriol.">
        <title>Genome Sequence of the Pattern-Forming Social Bacterium Paenibacillus dendritiformis C454 Chiral Morphotype.</title>
        <authorList>
            <person name="Sirota-Madi A."/>
            <person name="Olender T."/>
            <person name="Helman Y."/>
            <person name="Brainis I."/>
            <person name="Finkelshtein A."/>
            <person name="Roth D."/>
            <person name="Hagai E."/>
            <person name="Leshkowitz D."/>
            <person name="Brodsky L."/>
            <person name="Galatenko V."/>
            <person name="Nikolaev V."/>
            <person name="Gutnick D.L."/>
            <person name="Lancet D."/>
            <person name="Ben-Jacob E."/>
        </authorList>
    </citation>
    <scope>NUCLEOTIDE SEQUENCE [LARGE SCALE GENOMIC DNA]</scope>
    <source>
        <strain evidence="5 6">C454</strain>
    </source>
</reference>
<dbReference type="AlphaFoldDB" id="H3SKA9"/>
<dbReference type="PATRIC" id="fig|1131935.3.peg.4155"/>
<dbReference type="EMBL" id="AHKH01000067">
    <property type="protein sequence ID" value="EHQ60501.1"/>
    <property type="molecule type" value="Genomic_DNA"/>
</dbReference>
<evidence type="ECO:0000256" key="1">
    <source>
        <dbReference type="ARBA" id="ARBA00023015"/>
    </source>
</evidence>
<organism evidence="5 6">
    <name type="scientific">Paenibacillus dendritiformis C454</name>
    <dbReference type="NCBI Taxonomy" id="1131935"/>
    <lineage>
        <taxon>Bacteria</taxon>
        <taxon>Bacillati</taxon>
        <taxon>Bacillota</taxon>
        <taxon>Bacilli</taxon>
        <taxon>Bacillales</taxon>
        <taxon>Paenibacillaceae</taxon>
        <taxon>Paenibacillus</taxon>
    </lineage>
</organism>
<dbReference type="InterPro" id="IPR011051">
    <property type="entry name" value="RmlC_Cupin_sf"/>
</dbReference>
<dbReference type="Gene3D" id="2.60.120.10">
    <property type="entry name" value="Jelly Rolls"/>
    <property type="match status" value="1"/>
</dbReference>
<gene>
    <name evidence="5" type="ORF">PDENDC454_19965</name>
</gene>
<dbReference type="PANTHER" id="PTHR43280:SF28">
    <property type="entry name" value="HTH-TYPE TRANSCRIPTIONAL ACTIVATOR RHAS"/>
    <property type="match status" value="1"/>
</dbReference>
<dbReference type="GO" id="GO:0003700">
    <property type="term" value="F:DNA-binding transcription factor activity"/>
    <property type="evidence" value="ECO:0007669"/>
    <property type="project" value="InterPro"/>
</dbReference>
<dbReference type="GO" id="GO:0043565">
    <property type="term" value="F:sequence-specific DNA binding"/>
    <property type="evidence" value="ECO:0007669"/>
    <property type="project" value="InterPro"/>
</dbReference>
<evidence type="ECO:0000256" key="2">
    <source>
        <dbReference type="ARBA" id="ARBA00023125"/>
    </source>
</evidence>
<accession>H3SKA9</accession>
<dbReference type="InterPro" id="IPR014710">
    <property type="entry name" value="RmlC-like_jellyroll"/>
</dbReference>
<dbReference type="Proteomes" id="UP000003900">
    <property type="component" value="Unassembled WGS sequence"/>
</dbReference>
<dbReference type="InterPro" id="IPR020449">
    <property type="entry name" value="Tscrpt_reg_AraC-type_HTH"/>
</dbReference>
<protein>
    <submittedName>
        <fullName evidence="5">AraC family transcriptional regulator</fullName>
    </submittedName>
</protein>
<dbReference type="InterPro" id="IPR009057">
    <property type="entry name" value="Homeodomain-like_sf"/>
</dbReference>
<dbReference type="Gene3D" id="1.10.10.60">
    <property type="entry name" value="Homeodomain-like"/>
    <property type="match status" value="2"/>
</dbReference>
<comment type="caution">
    <text evidence="5">The sequence shown here is derived from an EMBL/GenBank/DDBJ whole genome shotgun (WGS) entry which is preliminary data.</text>
</comment>
<keyword evidence="2" id="KW-0238">DNA-binding</keyword>
<dbReference type="PANTHER" id="PTHR43280">
    <property type="entry name" value="ARAC-FAMILY TRANSCRIPTIONAL REGULATOR"/>
    <property type="match status" value="1"/>
</dbReference>
<proteinExistence type="predicted"/>
<dbReference type="CDD" id="cd02208">
    <property type="entry name" value="cupin_RmlC-like"/>
    <property type="match status" value="1"/>
</dbReference>
<evidence type="ECO:0000259" key="4">
    <source>
        <dbReference type="PROSITE" id="PS01124"/>
    </source>
</evidence>
<dbReference type="STRING" id="1131935.PDENDC454_19965"/>
<dbReference type="InterPro" id="IPR018062">
    <property type="entry name" value="HTH_AraC-typ_CS"/>
</dbReference>
<dbReference type="SUPFAM" id="SSF46689">
    <property type="entry name" value="Homeodomain-like"/>
    <property type="match status" value="2"/>
</dbReference>
<dbReference type="InterPro" id="IPR013096">
    <property type="entry name" value="Cupin_2"/>
</dbReference>
<dbReference type="PROSITE" id="PS01124">
    <property type="entry name" value="HTH_ARAC_FAMILY_2"/>
    <property type="match status" value="1"/>
</dbReference>
<dbReference type="Pfam" id="PF12833">
    <property type="entry name" value="HTH_18"/>
    <property type="match status" value="1"/>
</dbReference>
<sequence length="307" mass="34262">MPLLSAFKKANALLNVHATSLHAGPAGFRVHYWGFMPKHYNNSVHRHSFFEMCYVLEGEGEYTDDGQDYILRAGSAICSRPGVWHQIRSAAGMALLFVAFDIEEGETQDDYVQAFRRLAEDAVPCLADASSAPAAKLWEALLALSEGGQLLYPPHMLRATAHALLSSMLPLFMPDASGLPDVPALEGEAPRPGNELFRRARLYLEDNLNAPLTLDIVAQHLHISPRHLSRIFMQESGQTFVHYVQERRIRLAKNLLLSSDAAIKDIAERCGFESVHYFTRVFTRKLGVSPARFRRSGFAEGRSGPMR</sequence>
<dbReference type="InterPro" id="IPR018060">
    <property type="entry name" value="HTH_AraC"/>
</dbReference>
<dbReference type="SMART" id="SM00342">
    <property type="entry name" value="HTH_ARAC"/>
    <property type="match status" value="1"/>
</dbReference>
<keyword evidence="3" id="KW-0804">Transcription</keyword>
<evidence type="ECO:0000313" key="5">
    <source>
        <dbReference type="EMBL" id="EHQ60501.1"/>
    </source>
</evidence>
<evidence type="ECO:0000256" key="3">
    <source>
        <dbReference type="ARBA" id="ARBA00023163"/>
    </source>
</evidence>